<keyword evidence="3" id="KW-1185">Reference proteome</keyword>
<organism evidence="2 3">
    <name type="scientific">Caballeronia terrestris</name>
    <dbReference type="NCBI Taxonomy" id="1226301"/>
    <lineage>
        <taxon>Bacteria</taxon>
        <taxon>Pseudomonadati</taxon>
        <taxon>Pseudomonadota</taxon>
        <taxon>Betaproteobacteria</taxon>
        <taxon>Burkholderiales</taxon>
        <taxon>Burkholderiaceae</taxon>
        <taxon>Caballeronia</taxon>
    </lineage>
</organism>
<accession>A0A158L5I4</accession>
<evidence type="ECO:0000313" key="3">
    <source>
        <dbReference type="Proteomes" id="UP000054925"/>
    </source>
</evidence>
<feature type="region of interest" description="Disordered" evidence="1">
    <location>
        <begin position="1"/>
        <end position="36"/>
    </location>
</feature>
<feature type="compositionally biased region" description="Pro residues" evidence="1">
    <location>
        <begin position="22"/>
        <end position="32"/>
    </location>
</feature>
<sequence length="186" mass="19799">MNAASSAEPDLTGRCSVEPPVAAAPPSLPNPPSSTLKNDRFIARHMMYDRIAPDEPTSDPAMINIGLFSEKPIPAAAHPEYELSIDTTTGISAPPIGMMISTPSPNAISVITTNGSHDCVSMKMMPKPSIAMASSRLIMCWPGYTTGAPLNKRNLYLPESLPNAMTDPENVIAPTNVPMNNSTRLP</sequence>
<comment type="caution">
    <text evidence="2">The sequence shown here is derived from an EMBL/GenBank/DDBJ whole genome shotgun (WGS) entry which is preliminary data.</text>
</comment>
<reference evidence="2" key="1">
    <citation type="submission" date="2016-01" db="EMBL/GenBank/DDBJ databases">
        <authorList>
            <person name="Peeters C."/>
        </authorList>
    </citation>
    <scope>NUCLEOTIDE SEQUENCE [LARGE SCALE GENOMIC DNA]</scope>
    <source>
        <strain evidence="2">LMG 22937</strain>
    </source>
</reference>
<evidence type="ECO:0000313" key="2">
    <source>
        <dbReference type="EMBL" id="SAL88694.1"/>
    </source>
</evidence>
<gene>
    <name evidence="2" type="ORF">AWB67_07642</name>
</gene>
<feature type="region of interest" description="Disordered" evidence="1">
    <location>
        <begin position="167"/>
        <end position="186"/>
    </location>
</feature>
<dbReference type="EMBL" id="FCOL02000547">
    <property type="protein sequence ID" value="SAL88694.1"/>
    <property type="molecule type" value="Genomic_DNA"/>
</dbReference>
<feature type="compositionally biased region" description="Polar residues" evidence="1">
    <location>
        <begin position="177"/>
        <end position="186"/>
    </location>
</feature>
<proteinExistence type="predicted"/>
<dbReference type="AlphaFoldDB" id="A0A158L5I4"/>
<evidence type="ECO:0000256" key="1">
    <source>
        <dbReference type="SAM" id="MobiDB-lite"/>
    </source>
</evidence>
<dbReference type="Proteomes" id="UP000054925">
    <property type="component" value="Unassembled WGS sequence"/>
</dbReference>
<protein>
    <submittedName>
        <fullName evidence="2">Uncharacterized protein</fullName>
    </submittedName>
</protein>
<name>A0A158L5I4_9BURK</name>